<dbReference type="PANTHER" id="PTHR43388">
    <property type="entry name" value="HYDROGENASE MATURATION FACTOR HOXX"/>
    <property type="match status" value="1"/>
</dbReference>
<evidence type="ECO:0000259" key="2">
    <source>
        <dbReference type="Pfam" id="PF02911"/>
    </source>
</evidence>
<dbReference type="InterPro" id="IPR036477">
    <property type="entry name" value="Formyl_transf_N_sf"/>
</dbReference>
<accession>A0A1I4J677</accession>
<keyword evidence="4" id="KW-1185">Reference proteome</keyword>
<dbReference type="Proteomes" id="UP000183287">
    <property type="component" value="Unassembled WGS sequence"/>
</dbReference>
<dbReference type="InterPro" id="IPR047180">
    <property type="entry name" value="HoxX-like"/>
</dbReference>
<dbReference type="Pfam" id="PF00378">
    <property type="entry name" value="ECH_1"/>
    <property type="match status" value="1"/>
</dbReference>
<sequence>MNILFLTHSFNSLAQRLFIELTRCGHDISLEFDISDSITEQAVELYRPDLVIAPFLKRAIPETVWRSVPCFVVHPGIVGDRGPSALDWAIMHGYREWGVTVLQANSEMDAGDIWAYETFSMRFASKSSLYRHEVTEAAIKAVLTAVDRFLSGTYQPVPLAKACQQLGNNHGKQHMPIRQIDRAIEWQQDDTHTVLKKIFAADGFPGVLDPLYGAHFYLFDAWAEATLHGDKPGAVIAQRQGAICRATIDGAVWIGHLKRKSDTEPTLKLPATVVLSEHMIDVPVIPPEPLPTSNEGSYAAYRDIWFEQSNQVGYLHFVFYNGAMSSSQCEQLREAYLMASQSKVRVIVLMGGPDFWSNGIHLNLIEHAASPADESWRNINAMNDLVRAILTNTRQLTLAALQGNAGAGGVFLSLAADRIYARKSVILNPHYKSMGNLYGSEYWTYLLPKRVGKKKAKELTDNRLPIDAADAQQMGLIDGYFELNHADFRKKIEQIAQQLAASTDYAHLLASKQQQRERDEREKPLDSYRAEELHQMQLNFYGFDPSYHVARYHFVFRIPHAWTPLYLARHRQRFKMESGEGI</sequence>
<evidence type="ECO:0000313" key="4">
    <source>
        <dbReference type="Proteomes" id="UP000183287"/>
    </source>
</evidence>
<organism evidence="3 4">
    <name type="scientific">Nitrosomonas communis</name>
    <dbReference type="NCBI Taxonomy" id="44574"/>
    <lineage>
        <taxon>Bacteria</taxon>
        <taxon>Pseudomonadati</taxon>
        <taxon>Pseudomonadota</taxon>
        <taxon>Betaproteobacteria</taxon>
        <taxon>Nitrosomonadales</taxon>
        <taxon>Nitrosomonadaceae</taxon>
        <taxon>Nitrosomonas</taxon>
    </lineage>
</organism>
<dbReference type="GO" id="GO:0003824">
    <property type="term" value="F:catalytic activity"/>
    <property type="evidence" value="ECO:0007669"/>
    <property type="project" value="InterPro"/>
</dbReference>
<dbReference type="InterPro" id="IPR001753">
    <property type="entry name" value="Enoyl-CoA_hydra/iso"/>
</dbReference>
<dbReference type="InterPro" id="IPR002376">
    <property type="entry name" value="Formyl_transf_N"/>
</dbReference>
<dbReference type="CDD" id="cd08650">
    <property type="entry name" value="FMT_core_HypX_N"/>
    <property type="match status" value="1"/>
</dbReference>
<dbReference type="InterPro" id="IPR009188">
    <property type="entry name" value="NiFe-hyd_mat_HypX/HoxX"/>
</dbReference>
<protein>
    <submittedName>
        <fullName evidence="3">Putative two-component system protein, hydrogenase maturation factor HypX/HoxX</fullName>
    </submittedName>
</protein>
<dbReference type="SUPFAM" id="SSF50486">
    <property type="entry name" value="FMT C-terminal domain-like"/>
    <property type="match status" value="1"/>
</dbReference>
<dbReference type="Pfam" id="PF02911">
    <property type="entry name" value="Formyl_trans_C"/>
    <property type="match status" value="1"/>
</dbReference>
<dbReference type="PIRSF" id="PIRSF006787">
    <property type="entry name" value="Hydrgn_mat_HoxX"/>
    <property type="match status" value="1"/>
</dbReference>
<gene>
    <name evidence="3" type="ORF">SAMN05421863_1001195</name>
</gene>
<dbReference type="CDD" id="cd08701">
    <property type="entry name" value="FMT_C_HypX"/>
    <property type="match status" value="1"/>
</dbReference>
<dbReference type="AlphaFoldDB" id="A0A1I4J677"/>
<dbReference type="SUPFAM" id="SSF53328">
    <property type="entry name" value="Formyltransferase"/>
    <property type="match status" value="1"/>
</dbReference>
<evidence type="ECO:0000259" key="1">
    <source>
        <dbReference type="Pfam" id="PF00551"/>
    </source>
</evidence>
<dbReference type="InterPro" id="IPR011034">
    <property type="entry name" value="Formyl_transferase-like_C_sf"/>
</dbReference>
<dbReference type="PANTHER" id="PTHR43388:SF1">
    <property type="entry name" value="HYDROGENASE MATURATION FACTOR HOXX"/>
    <property type="match status" value="1"/>
</dbReference>
<dbReference type="Gene3D" id="3.40.50.12230">
    <property type="match status" value="1"/>
</dbReference>
<dbReference type="InterPro" id="IPR029045">
    <property type="entry name" value="ClpP/crotonase-like_dom_sf"/>
</dbReference>
<dbReference type="SUPFAM" id="SSF52096">
    <property type="entry name" value="ClpP/crotonase"/>
    <property type="match status" value="1"/>
</dbReference>
<dbReference type="Pfam" id="PF00551">
    <property type="entry name" value="Formyl_trans_N"/>
    <property type="match status" value="1"/>
</dbReference>
<feature type="domain" description="Formyl transferase N-terminal" evidence="1">
    <location>
        <begin position="39"/>
        <end position="135"/>
    </location>
</feature>
<name>A0A1I4J677_9PROT</name>
<evidence type="ECO:0000313" key="3">
    <source>
        <dbReference type="EMBL" id="SFL61721.1"/>
    </source>
</evidence>
<dbReference type="STRING" id="44574.AAW31_09820"/>
<dbReference type="OrthoDB" id="580992at2"/>
<dbReference type="InterPro" id="IPR005793">
    <property type="entry name" value="Formyl_trans_C"/>
</dbReference>
<dbReference type="EMBL" id="FOUB01000001">
    <property type="protein sequence ID" value="SFL61721.1"/>
    <property type="molecule type" value="Genomic_DNA"/>
</dbReference>
<reference evidence="4" key="1">
    <citation type="submission" date="2016-10" db="EMBL/GenBank/DDBJ databases">
        <authorList>
            <person name="Varghese N."/>
            <person name="Submissions S."/>
        </authorList>
    </citation>
    <scope>NUCLEOTIDE SEQUENCE [LARGE SCALE GENOMIC DNA]</scope>
    <source>
        <strain evidence="4">Nm44</strain>
    </source>
</reference>
<proteinExistence type="predicted"/>
<feature type="domain" description="Formyl transferase C-terminal" evidence="2">
    <location>
        <begin position="177"/>
        <end position="260"/>
    </location>
</feature>
<dbReference type="CDD" id="cd06558">
    <property type="entry name" value="crotonase-like"/>
    <property type="match status" value="1"/>
</dbReference>
<dbReference type="RefSeq" id="WP_074902789.1">
    <property type="nucleotide sequence ID" value="NZ_FOUB01000001.1"/>
</dbReference>
<dbReference type="Gene3D" id="3.90.226.10">
    <property type="entry name" value="2-enoyl-CoA Hydratase, Chain A, domain 1"/>
    <property type="match status" value="1"/>
</dbReference>